<dbReference type="InterPro" id="IPR036412">
    <property type="entry name" value="HAD-like_sf"/>
</dbReference>
<dbReference type="Pfam" id="PF00702">
    <property type="entry name" value="Hydrolase"/>
    <property type="match status" value="1"/>
</dbReference>
<proteinExistence type="predicted"/>
<dbReference type="OrthoDB" id="9793014at2"/>
<dbReference type="Gene3D" id="3.40.50.1000">
    <property type="entry name" value="HAD superfamily/HAD-like"/>
    <property type="match status" value="1"/>
</dbReference>
<sequence>MTSTRRSPAFLFDLDGTLVDSVYQHVLSWREALVEHGIDLSVWRIHRRIGMSGGLFVQALLAETGIELSEADTEALQAAHARHYLRHHEAVRPLPGARALLEHLTATGTPWAVATSGRAETALPTLRELGVPEGVPVVTRDRVRYAKPDPDLFLAAADELGVDVRDALVVGDSVWDLLAARRAGALGVGLQSGGYGRDELERAGAFRVYADPADVLRRLHELGVRR</sequence>
<evidence type="ECO:0000313" key="1">
    <source>
        <dbReference type="EMBL" id="RJK98109.1"/>
    </source>
</evidence>
<keyword evidence="2" id="KW-1185">Reference proteome</keyword>
<accession>A0A3A3Z1I3</accession>
<reference evidence="1 2" key="1">
    <citation type="submission" date="2018-09" db="EMBL/GenBank/DDBJ databases">
        <title>YIM 75000 draft genome.</title>
        <authorList>
            <person name="Tang S."/>
            <person name="Feng Y."/>
        </authorList>
    </citation>
    <scope>NUCLEOTIDE SEQUENCE [LARGE SCALE GENOMIC DNA]</scope>
    <source>
        <strain evidence="1 2">YIM 75000</strain>
    </source>
</reference>
<evidence type="ECO:0000313" key="2">
    <source>
        <dbReference type="Proteomes" id="UP000265614"/>
    </source>
</evidence>
<dbReference type="NCBIfam" id="TIGR01549">
    <property type="entry name" value="HAD-SF-IA-v1"/>
    <property type="match status" value="1"/>
</dbReference>
<dbReference type="PANTHER" id="PTHR43481">
    <property type="entry name" value="FRUCTOSE-1-PHOSPHATE PHOSPHATASE"/>
    <property type="match status" value="1"/>
</dbReference>
<organism evidence="1 2">
    <name type="scientific">Vallicoccus soli</name>
    <dbReference type="NCBI Taxonomy" id="2339232"/>
    <lineage>
        <taxon>Bacteria</taxon>
        <taxon>Bacillati</taxon>
        <taxon>Actinomycetota</taxon>
        <taxon>Actinomycetes</taxon>
        <taxon>Motilibacterales</taxon>
        <taxon>Vallicoccaceae</taxon>
        <taxon>Vallicoccus</taxon>
    </lineage>
</organism>
<dbReference type="SUPFAM" id="SSF56784">
    <property type="entry name" value="HAD-like"/>
    <property type="match status" value="1"/>
</dbReference>
<dbReference type="InterPro" id="IPR023198">
    <property type="entry name" value="PGP-like_dom2"/>
</dbReference>
<dbReference type="RefSeq" id="WP_119949035.1">
    <property type="nucleotide sequence ID" value="NZ_QZEZ01000001.1"/>
</dbReference>
<comment type="caution">
    <text evidence="1">The sequence shown here is derived from an EMBL/GenBank/DDBJ whole genome shotgun (WGS) entry which is preliminary data.</text>
</comment>
<dbReference type="GO" id="GO:0050308">
    <property type="term" value="F:sugar-phosphatase activity"/>
    <property type="evidence" value="ECO:0007669"/>
    <property type="project" value="TreeGrafter"/>
</dbReference>
<dbReference type="AlphaFoldDB" id="A0A3A3Z1I3"/>
<dbReference type="NCBIfam" id="TIGR01509">
    <property type="entry name" value="HAD-SF-IA-v3"/>
    <property type="match status" value="1"/>
</dbReference>
<name>A0A3A3Z1I3_9ACTN</name>
<dbReference type="SFLD" id="SFLDG01129">
    <property type="entry name" value="C1.5:_HAD__Beta-PGM__Phosphata"/>
    <property type="match status" value="1"/>
</dbReference>
<dbReference type="Gene3D" id="1.10.150.240">
    <property type="entry name" value="Putative phosphatase, domain 2"/>
    <property type="match status" value="1"/>
</dbReference>
<gene>
    <name evidence="1" type="ORF">D5H78_04040</name>
</gene>
<dbReference type="SFLD" id="SFLDG01135">
    <property type="entry name" value="C1.5.6:_HAD__Beta-PGM__Phospha"/>
    <property type="match status" value="1"/>
</dbReference>
<dbReference type="InterPro" id="IPR006439">
    <property type="entry name" value="HAD-SF_hydro_IA"/>
</dbReference>
<protein>
    <submittedName>
        <fullName evidence="1">HAD family hydrolase</fullName>
    </submittedName>
</protein>
<dbReference type="InterPro" id="IPR023214">
    <property type="entry name" value="HAD_sf"/>
</dbReference>
<dbReference type="SFLD" id="SFLDS00003">
    <property type="entry name" value="Haloacid_Dehalogenase"/>
    <property type="match status" value="1"/>
</dbReference>
<dbReference type="InterPro" id="IPR051806">
    <property type="entry name" value="HAD-like_SPP"/>
</dbReference>
<dbReference type="EMBL" id="QZEZ01000001">
    <property type="protein sequence ID" value="RJK98109.1"/>
    <property type="molecule type" value="Genomic_DNA"/>
</dbReference>
<keyword evidence="1" id="KW-0378">Hydrolase</keyword>
<dbReference type="Proteomes" id="UP000265614">
    <property type="component" value="Unassembled WGS sequence"/>
</dbReference>
<dbReference type="PANTHER" id="PTHR43481:SF4">
    <property type="entry name" value="GLYCEROL-1-PHOSPHATE PHOSPHOHYDROLASE 1-RELATED"/>
    <property type="match status" value="1"/>
</dbReference>